<dbReference type="CDD" id="cd02226">
    <property type="entry name" value="cupin_YdbB-like"/>
    <property type="match status" value="1"/>
</dbReference>
<gene>
    <name evidence="2" type="ORF">ED312_04695</name>
</gene>
<evidence type="ECO:0000259" key="1">
    <source>
        <dbReference type="Pfam" id="PF07883"/>
    </source>
</evidence>
<comment type="caution">
    <text evidence="2">The sequence shown here is derived from an EMBL/GenBank/DDBJ whole genome shotgun (WGS) entry which is preliminary data.</text>
</comment>
<dbReference type="InterPro" id="IPR014710">
    <property type="entry name" value="RmlC-like_jellyroll"/>
</dbReference>
<dbReference type="PANTHER" id="PTHR36114">
    <property type="entry name" value="16.7 KDA PROTEIN IN WHIE LOCUS"/>
    <property type="match status" value="1"/>
</dbReference>
<feature type="domain" description="Cupin type-2" evidence="1">
    <location>
        <begin position="40"/>
        <end position="97"/>
    </location>
</feature>
<evidence type="ECO:0000313" key="2">
    <source>
        <dbReference type="EMBL" id="RNL91319.1"/>
    </source>
</evidence>
<reference evidence="2 3" key="1">
    <citation type="submission" date="2018-10" db="EMBL/GenBank/DDBJ databases">
        <title>Sinomicrobium pectinilyticum sp. nov., a pectinase-producing bacterium isolated from alkaline and saline soil, and emended description of the genus Sinomicrobium.</title>
        <authorList>
            <person name="Cheng B."/>
            <person name="Li C."/>
            <person name="Lai Q."/>
            <person name="Du M."/>
            <person name="Shao Z."/>
            <person name="Xu P."/>
            <person name="Yang C."/>
        </authorList>
    </citation>
    <scope>NUCLEOTIDE SEQUENCE [LARGE SCALE GENOMIC DNA]</scope>
    <source>
        <strain evidence="2 3">5DNS001</strain>
    </source>
</reference>
<dbReference type="AlphaFoldDB" id="A0A3N0EUD4"/>
<dbReference type="OrthoDB" id="9794183at2"/>
<protein>
    <submittedName>
        <fullName evidence="2">Cupin domain-containing protein</fullName>
    </submittedName>
</protein>
<dbReference type="Pfam" id="PF07883">
    <property type="entry name" value="Cupin_2"/>
    <property type="match status" value="1"/>
</dbReference>
<accession>A0A3N0EUD4</accession>
<dbReference type="RefSeq" id="WP_123214858.1">
    <property type="nucleotide sequence ID" value="NZ_RJTM01000027.1"/>
</dbReference>
<name>A0A3N0EUD4_SINP1</name>
<sequence>MSIQKVNLEDKFSRFRDYWNPRIVGELNDQLVKVARFKDEFVMHQHENEDEMFLVIESKLLMELDDETLEINPGEFIIIPRKTNHWPKAIGEVKVVLFEPKTTVNTGNTENGFTVRDLKNI</sequence>
<evidence type="ECO:0000313" key="3">
    <source>
        <dbReference type="Proteomes" id="UP000267469"/>
    </source>
</evidence>
<dbReference type="EMBL" id="RJTM01000027">
    <property type="protein sequence ID" value="RNL91319.1"/>
    <property type="molecule type" value="Genomic_DNA"/>
</dbReference>
<dbReference type="Proteomes" id="UP000267469">
    <property type="component" value="Unassembled WGS sequence"/>
</dbReference>
<dbReference type="InterPro" id="IPR052044">
    <property type="entry name" value="PKS_Associated_Protein"/>
</dbReference>
<proteinExistence type="predicted"/>
<dbReference type="Gene3D" id="2.60.120.10">
    <property type="entry name" value="Jelly Rolls"/>
    <property type="match status" value="1"/>
</dbReference>
<dbReference type="SUPFAM" id="SSF51182">
    <property type="entry name" value="RmlC-like cupins"/>
    <property type="match status" value="1"/>
</dbReference>
<keyword evidence="3" id="KW-1185">Reference proteome</keyword>
<dbReference type="InterPro" id="IPR011051">
    <property type="entry name" value="RmlC_Cupin_sf"/>
</dbReference>
<dbReference type="InterPro" id="IPR013096">
    <property type="entry name" value="Cupin_2"/>
</dbReference>
<organism evidence="2 3">
    <name type="scientific">Sinomicrobium pectinilyticum</name>
    <dbReference type="NCBI Taxonomy" id="1084421"/>
    <lineage>
        <taxon>Bacteria</taxon>
        <taxon>Pseudomonadati</taxon>
        <taxon>Bacteroidota</taxon>
        <taxon>Flavobacteriia</taxon>
        <taxon>Flavobacteriales</taxon>
        <taxon>Flavobacteriaceae</taxon>
        <taxon>Sinomicrobium</taxon>
    </lineage>
</organism>
<dbReference type="PANTHER" id="PTHR36114:SF1">
    <property type="entry name" value="16.7 KDA PROTEIN IN WHIE LOCUS"/>
    <property type="match status" value="1"/>
</dbReference>